<evidence type="ECO:0000256" key="4">
    <source>
        <dbReference type="ARBA" id="ARBA00022989"/>
    </source>
</evidence>
<evidence type="ECO:0000256" key="2">
    <source>
        <dbReference type="ARBA" id="ARBA00004922"/>
    </source>
</evidence>
<sequence>MEVELVGLLRAAWIAGTLPILIASLPCSSLTWFHGALLGFAKRGKIMQSSSKKFTVPQKFFSHFYVVAVAWTTLLLVTTWMYAYKMAPVVTKPFHYSTITSHLTGGSHIFSWHKTYSSSMKYRYDIWQSVFLLLLMELQVLRRFYETIYVSSYSPSARMHIFGYLTGLFFYTAAPLSLCCNCVLEVYKFSLNGVAQFIVEGKNYMSDIEFDWWEFVIPLLKLSWNQWIGTALFLWGWIHQLRCHAILGSLREDTEQTDDYVIPHGDWFEMVSSAHYLAEIVVYAGVVVASGGADLTIWLLFGFVVANLVFAAAETHRWYHRTFDKYPRKRFAIIPFVY</sequence>
<feature type="domain" description="3-oxo-5-alpha-steroid 4-dehydrogenase C-terminal" evidence="7">
    <location>
        <begin position="208"/>
        <end position="338"/>
    </location>
</feature>
<proteinExistence type="predicted"/>
<dbReference type="PROSITE" id="PS50244">
    <property type="entry name" value="S5A_REDUCTASE"/>
    <property type="match status" value="1"/>
</dbReference>
<evidence type="ECO:0000259" key="7">
    <source>
        <dbReference type="Pfam" id="PF02544"/>
    </source>
</evidence>
<dbReference type="AlphaFoldDB" id="A0A8K0DRB1"/>
<keyword evidence="4 6" id="KW-1133">Transmembrane helix</keyword>
<accession>A0A8K0DRB1</accession>
<name>A0A8K0DRB1_9ROSA</name>
<feature type="transmembrane region" description="Helical" evidence="6">
    <location>
        <begin position="60"/>
        <end position="82"/>
    </location>
</feature>
<feature type="transmembrane region" description="Helical" evidence="6">
    <location>
        <begin position="161"/>
        <end position="184"/>
    </location>
</feature>
<dbReference type="GO" id="GO:0006488">
    <property type="term" value="P:dolichol-linked oligosaccharide biosynthetic process"/>
    <property type="evidence" value="ECO:0007669"/>
    <property type="project" value="InterPro"/>
</dbReference>
<dbReference type="PANTHER" id="PTHR14624:SF0">
    <property type="entry name" value="POLYPRENOL REDUCTASE"/>
    <property type="match status" value="1"/>
</dbReference>
<dbReference type="InterPro" id="IPR039698">
    <property type="entry name" value="Dfg10/SRD5A3"/>
</dbReference>
<evidence type="ECO:0000256" key="1">
    <source>
        <dbReference type="ARBA" id="ARBA00004127"/>
    </source>
</evidence>
<dbReference type="GO" id="GO:0016095">
    <property type="term" value="P:polyprenol catabolic process"/>
    <property type="evidence" value="ECO:0007669"/>
    <property type="project" value="TreeGrafter"/>
</dbReference>
<keyword evidence="3 6" id="KW-0812">Transmembrane</keyword>
<evidence type="ECO:0000313" key="9">
    <source>
        <dbReference type="Proteomes" id="UP000796880"/>
    </source>
</evidence>
<dbReference type="Proteomes" id="UP000796880">
    <property type="component" value="Unassembled WGS sequence"/>
</dbReference>
<dbReference type="GO" id="GO:0005783">
    <property type="term" value="C:endoplasmic reticulum"/>
    <property type="evidence" value="ECO:0007669"/>
    <property type="project" value="TreeGrafter"/>
</dbReference>
<dbReference type="InterPro" id="IPR001104">
    <property type="entry name" value="3-oxo-5_a-steroid_4-DH_C"/>
</dbReference>
<dbReference type="Pfam" id="PF02544">
    <property type="entry name" value="Steroid_dh"/>
    <property type="match status" value="1"/>
</dbReference>
<keyword evidence="9" id="KW-1185">Reference proteome</keyword>
<feature type="transmembrane region" description="Helical" evidence="6">
    <location>
        <begin position="12"/>
        <end position="40"/>
    </location>
</feature>
<dbReference type="EMBL" id="VOIH02000010">
    <property type="protein sequence ID" value="KAF3435800.1"/>
    <property type="molecule type" value="Genomic_DNA"/>
</dbReference>
<feature type="transmembrane region" description="Helical" evidence="6">
    <location>
        <begin position="297"/>
        <end position="319"/>
    </location>
</feature>
<comment type="pathway">
    <text evidence="2">Protein modification; protein glycosylation.</text>
</comment>
<dbReference type="PANTHER" id="PTHR14624">
    <property type="entry name" value="DFG10 PROTEIN"/>
    <property type="match status" value="1"/>
</dbReference>
<reference evidence="8" key="1">
    <citation type="submission" date="2020-03" db="EMBL/GenBank/DDBJ databases">
        <title>A high-quality chromosome-level genome assembly of a woody plant with both climbing and erect habits, Rhamnella rubrinervis.</title>
        <authorList>
            <person name="Lu Z."/>
            <person name="Yang Y."/>
            <person name="Zhu X."/>
            <person name="Sun Y."/>
        </authorList>
    </citation>
    <scope>NUCLEOTIDE SEQUENCE</scope>
    <source>
        <strain evidence="8">BYM</strain>
        <tissue evidence="8">Leaf</tissue>
    </source>
</reference>
<evidence type="ECO:0000256" key="6">
    <source>
        <dbReference type="SAM" id="Phobius"/>
    </source>
</evidence>
<evidence type="ECO:0000256" key="5">
    <source>
        <dbReference type="ARBA" id="ARBA00023136"/>
    </source>
</evidence>
<evidence type="ECO:0000313" key="8">
    <source>
        <dbReference type="EMBL" id="KAF3435800.1"/>
    </source>
</evidence>
<comment type="subcellular location">
    <subcellularLocation>
        <location evidence="1">Endomembrane system</location>
        <topology evidence="1">Multi-pass membrane protein</topology>
    </subcellularLocation>
</comment>
<feature type="transmembrane region" description="Helical" evidence="6">
    <location>
        <begin position="274"/>
        <end position="291"/>
    </location>
</feature>
<evidence type="ECO:0000256" key="3">
    <source>
        <dbReference type="ARBA" id="ARBA00022692"/>
    </source>
</evidence>
<organism evidence="8 9">
    <name type="scientific">Rhamnella rubrinervis</name>
    <dbReference type="NCBI Taxonomy" id="2594499"/>
    <lineage>
        <taxon>Eukaryota</taxon>
        <taxon>Viridiplantae</taxon>
        <taxon>Streptophyta</taxon>
        <taxon>Embryophyta</taxon>
        <taxon>Tracheophyta</taxon>
        <taxon>Spermatophyta</taxon>
        <taxon>Magnoliopsida</taxon>
        <taxon>eudicotyledons</taxon>
        <taxon>Gunneridae</taxon>
        <taxon>Pentapetalae</taxon>
        <taxon>rosids</taxon>
        <taxon>fabids</taxon>
        <taxon>Rosales</taxon>
        <taxon>Rhamnaceae</taxon>
        <taxon>rhamnoid group</taxon>
        <taxon>Rhamneae</taxon>
        <taxon>Rhamnella</taxon>
    </lineage>
</organism>
<comment type="caution">
    <text evidence="8">The sequence shown here is derived from an EMBL/GenBank/DDBJ whole genome shotgun (WGS) entry which is preliminary data.</text>
</comment>
<dbReference type="GO" id="GO:0003865">
    <property type="term" value="F:3-oxo-5-alpha-steroid 4-dehydrogenase activity"/>
    <property type="evidence" value="ECO:0007669"/>
    <property type="project" value="TreeGrafter"/>
</dbReference>
<dbReference type="UniPathway" id="UPA00378"/>
<keyword evidence="5 6" id="KW-0472">Membrane</keyword>
<protein>
    <recommendedName>
        <fullName evidence="7">3-oxo-5-alpha-steroid 4-dehydrogenase C-terminal domain-containing protein</fullName>
    </recommendedName>
</protein>
<gene>
    <name evidence="8" type="ORF">FNV43_RR22892</name>
</gene>
<dbReference type="OrthoDB" id="541710at2759"/>